<organism evidence="1 2">
    <name type="scientific">Pieris macdunnoughi</name>
    <dbReference type="NCBI Taxonomy" id="345717"/>
    <lineage>
        <taxon>Eukaryota</taxon>
        <taxon>Metazoa</taxon>
        <taxon>Ecdysozoa</taxon>
        <taxon>Arthropoda</taxon>
        <taxon>Hexapoda</taxon>
        <taxon>Insecta</taxon>
        <taxon>Pterygota</taxon>
        <taxon>Neoptera</taxon>
        <taxon>Endopterygota</taxon>
        <taxon>Lepidoptera</taxon>
        <taxon>Glossata</taxon>
        <taxon>Ditrysia</taxon>
        <taxon>Papilionoidea</taxon>
        <taxon>Pieridae</taxon>
        <taxon>Pierinae</taxon>
        <taxon>Pieris</taxon>
    </lineage>
</organism>
<dbReference type="OrthoDB" id="10004999at2759"/>
<reference evidence="1" key="1">
    <citation type="submission" date="2021-02" db="EMBL/GenBank/DDBJ databases">
        <authorList>
            <person name="Steward A R."/>
        </authorList>
    </citation>
    <scope>NUCLEOTIDE SEQUENCE</scope>
</reference>
<gene>
    <name evidence="1" type="ORF">PMACD_LOCUS8098</name>
</gene>
<proteinExistence type="predicted"/>
<dbReference type="Proteomes" id="UP000663880">
    <property type="component" value="Unassembled WGS sequence"/>
</dbReference>
<dbReference type="AlphaFoldDB" id="A0A821SWS5"/>
<name>A0A821SWS5_9NEOP</name>
<sequence>MVENTENESNCDMSGTWRTIESDEVVLRSEEEKKAKHLWKRSKEQRDRVSYQMQWAQVLEEISWKLASLLNDHSQQIPTAMLFML</sequence>
<evidence type="ECO:0000313" key="1">
    <source>
        <dbReference type="EMBL" id="CAF4863292.1"/>
    </source>
</evidence>
<comment type="caution">
    <text evidence="1">The sequence shown here is derived from an EMBL/GenBank/DDBJ whole genome shotgun (WGS) entry which is preliminary data.</text>
</comment>
<dbReference type="EMBL" id="CAJOBZ010000020">
    <property type="protein sequence ID" value="CAF4863292.1"/>
    <property type="molecule type" value="Genomic_DNA"/>
</dbReference>
<protein>
    <submittedName>
        <fullName evidence="1">Uncharacterized protein</fullName>
    </submittedName>
</protein>
<accession>A0A821SWS5</accession>
<keyword evidence="2" id="KW-1185">Reference proteome</keyword>
<evidence type="ECO:0000313" key="2">
    <source>
        <dbReference type="Proteomes" id="UP000663880"/>
    </source>
</evidence>